<dbReference type="GO" id="GO:0015095">
    <property type="term" value="F:magnesium ion transmembrane transporter activity"/>
    <property type="evidence" value="ECO:0007669"/>
    <property type="project" value="TreeGrafter"/>
</dbReference>
<proteinExistence type="inferred from homology"/>
<dbReference type="Pfam" id="PF22099">
    <property type="entry name" value="MRS2-like"/>
    <property type="match status" value="1"/>
</dbReference>
<keyword evidence="3 12" id="KW-0813">Transport</keyword>
<dbReference type="CDD" id="cd12823">
    <property type="entry name" value="Mrs2_Mfm1p-like"/>
    <property type="match status" value="1"/>
</dbReference>
<keyword evidence="6" id="KW-0809">Transit peptide</keyword>
<gene>
    <name evidence="13" type="ORF">SAMEA4029009_CIC11G00000000383</name>
</gene>
<feature type="transmembrane region" description="Helical" evidence="12">
    <location>
        <begin position="359"/>
        <end position="378"/>
    </location>
</feature>
<evidence type="ECO:0000256" key="6">
    <source>
        <dbReference type="ARBA" id="ARBA00022946"/>
    </source>
</evidence>
<evidence type="ECO:0000256" key="1">
    <source>
        <dbReference type="ARBA" id="ARBA00004448"/>
    </source>
</evidence>
<comment type="subcellular location">
    <subcellularLocation>
        <location evidence="1 12">Mitochondrion inner membrane</location>
        <topology evidence="1 12">Multi-pass membrane protein</topology>
    </subcellularLocation>
</comment>
<evidence type="ECO:0000256" key="10">
    <source>
        <dbReference type="ARBA" id="ARBA00037564"/>
    </source>
</evidence>
<feature type="transmembrane region" description="Helical" evidence="12">
    <location>
        <begin position="321"/>
        <end position="347"/>
    </location>
</feature>
<evidence type="ECO:0000256" key="9">
    <source>
        <dbReference type="ARBA" id="ARBA00023136"/>
    </source>
</evidence>
<comment type="subunit">
    <text evidence="11">Forms homooligomers. Interacts with MRS2.</text>
</comment>
<comment type="function">
    <text evidence="10">Mitochondrial inner membrane magnesium transporter required for mitochondrial magnesium homeostasis. Modulates the conductance of the MRS2 channel. Involved in the splicing of mRNA group II introns in mitochondria by affecting mitochondrial magnesium concentrations, which are critical for group II intron splicing.</text>
</comment>
<dbReference type="Gene3D" id="2.40.128.330">
    <property type="match status" value="1"/>
</dbReference>
<keyword evidence="8 12" id="KW-0406">Ion transport</keyword>
<evidence type="ECO:0000256" key="7">
    <source>
        <dbReference type="ARBA" id="ARBA00022989"/>
    </source>
</evidence>
<dbReference type="InterPro" id="IPR039204">
    <property type="entry name" value="MRS2-like"/>
</dbReference>
<dbReference type="GO" id="GO:0005743">
    <property type="term" value="C:mitochondrial inner membrane"/>
    <property type="evidence" value="ECO:0007669"/>
    <property type="project" value="UniProtKB-SubCell"/>
</dbReference>
<sequence>MLPAFNFSLVLRRAWIPSVRHFSRSCEVYQDYFNDVFVNNTLKHAKSLPDNEYVRCTVYDKNGDMVVHGKNIRKLEFMKTYDLAPRDLRKMVRSHISTGTPSGVFVEFVPLLATRKNSILLNLLNIRAIIKCDSLVVFDNYSSLGLGSRFNESHSHGVFLKEMSTRLKASHPEANTLPYEFRALEGILVDVTTNLNTEMSVHKKVLSNILSSLDDSIERTKLRYLLIQSKKLGQFRQKAQLIKDLLDYLLNEDDELNAMYLTEILQGQQRHSFNHQEVELLLESYYATIDEIIQTVDNLISQIKTSEEIIRFVLDSNRNDLMLLGLRFSIGLLSMGLTMYIAALYGMNLENFIEEKDGGLELIVGVASVSMMILFIYCTRQIKSLQRFTLSSASKEKAMAARTRNIV</sequence>
<name>A0A1L0BAR0_9ASCO</name>
<evidence type="ECO:0000256" key="3">
    <source>
        <dbReference type="ARBA" id="ARBA00022448"/>
    </source>
</evidence>
<accession>A0A1L0BAR0</accession>
<dbReference type="Gene3D" id="1.20.58.340">
    <property type="entry name" value="Magnesium transport protein CorA, transmembrane region"/>
    <property type="match status" value="1"/>
</dbReference>
<keyword evidence="12" id="KW-0496">Mitochondrion</keyword>
<evidence type="ECO:0000256" key="8">
    <source>
        <dbReference type="ARBA" id="ARBA00023065"/>
    </source>
</evidence>
<evidence type="ECO:0000256" key="11">
    <source>
        <dbReference type="ARBA" id="ARBA00038721"/>
    </source>
</evidence>
<keyword evidence="4 12" id="KW-0812">Transmembrane</keyword>
<dbReference type="GO" id="GO:0045016">
    <property type="term" value="P:mitochondrial magnesium ion transmembrane transport"/>
    <property type="evidence" value="ECO:0007669"/>
    <property type="project" value="TreeGrafter"/>
</dbReference>
<evidence type="ECO:0000256" key="12">
    <source>
        <dbReference type="RuleBase" id="RU366042"/>
    </source>
</evidence>
<evidence type="ECO:0000313" key="14">
    <source>
        <dbReference type="Proteomes" id="UP000182259"/>
    </source>
</evidence>
<keyword evidence="12" id="KW-0999">Mitochondrion inner membrane</keyword>
<comment type="similarity">
    <text evidence="2 12">Belongs to the CorA metal ion transporter (MIT) (TC 1.A.35) family.</text>
</comment>
<protein>
    <recommendedName>
        <fullName evidence="12">Magnesium transporter</fullName>
    </recommendedName>
</protein>
<evidence type="ECO:0000256" key="2">
    <source>
        <dbReference type="ARBA" id="ARBA00009765"/>
    </source>
</evidence>
<evidence type="ECO:0000256" key="4">
    <source>
        <dbReference type="ARBA" id="ARBA00022692"/>
    </source>
</evidence>
<keyword evidence="9 12" id="KW-0472">Membrane</keyword>
<evidence type="ECO:0000313" key="13">
    <source>
        <dbReference type="EMBL" id="SGZ48740.1"/>
    </source>
</evidence>
<reference evidence="13 14" key="1">
    <citation type="submission" date="2016-10" db="EMBL/GenBank/DDBJ databases">
        <authorList>
            <person name="de Groot N.N."/>
        </authorList>
    </citation>
    <scope>NUCLEOTIDE SEQUENCE [LARGE SCALE GENOMIC DNA]</scope>
    <source>
        <strain evidence="13 14">PYCC 4715</strain>
    </source>
</reference>
<evidence type="ECO:0000256" key="5">
    <source>
        <dbReference type="ARBA" id="ARBA00022842"/>
    </source>
</evidence>
<organism evidence="13 14">
    <name type="scientific">Sungouiella intermedia</name>
    <dbReference type="NCBI Taxonomy" id="45354"/>
    <lineage>
        <taxon>Eukaryota</taxon>
        <taxon>Fungi</taxon>
        <taxon>Dikarya</taxon>
        <taxon>Ascomycota</taxon>
        <taxon>Saccharomycotina</taxon>
        <taxon>Pichiomycetes</taxon>
        <taxon>Metschnikowiaceae</taxon>
        <taxon>Sungouiella</taxon>
    </lineage>
</organism>
<keyword evidence="5 12" id="KW-0460">Magnesium</keyword>
<dbReference type="Proteomes" id="UP000182259">
    <property type="component" value="Chromosome I"/>
</dbReference>
<dbReference type="PANTHER" id="PTHR13890">
    <property type="entry name" value="RNA SPLICING PROTEIN MRS2, MITOCHONDRIAL"/>
    <property type="match status" value="1"/>
</dbReference>
<dbReference type="PANTHER" id="PTHR13890:SF0">
    <property type="entry name" value="MAGNESIUM TRANSPORTER MRS2 HOMOLOG, MITOCHONDRIAL"/>
    <property type="match status" value="1"/>
</dbReference>
<dbReference type="EMBL" id="LT635764">
    <property type="protein sequence ID" value="SGZ48740.1"/>
    <property type="molecule type" value="Genomic_DNA"/>
</dbReference>
<dbReference type="AlphaFoldDB" id="A0A1L0BAR0"/>
<keyword evidence="7 12" id="KW-1133">Transmembrane helix</keyword>